<keyword evidence="1" id="KW-0805">Transcription regulation</keyword>
<dbReference type="Pfam" id="PF00320">
    <property type="entry name" value="GATA"/>
    <property type="match status" value="1"/>
</dbReference>
<keyword evidence="3" id="KW-0539">Nucleus</keyword>
<feature type="domain" description="GATA-type" evidence="6">
    <location>
        <begin position="77"/>
        <end position="109"/>
    </location>
</feature>
<evidence type="ECO:0000259" key="6">
    <source>
        <dbReference type="PROSITE" id="PS50114"/>
    </source>
</evidence>
<evidence type="ECO:0000256" key="2">
    <source>
        <dbReference type="ARBA" id="ARBA00023163"/>
    </source>
</evidence>
<dbReference type="InterPro" id="IPR013088">
    <property type="entry name" value="Znf_NHR/GATA"/>
</dbReference>
<dbReference type="InterPro" id="IPR000679">
    <property type="entry name" value="Znf_GATA"/>
</dbReference>
<organism evidence="7 8">
    <name type="scientific">Ancylostoma ceylanicum</name>
    <dbReference type="NCBI Taxonomy" id="53326"/>
    <lineage>
        <taxon>Eukaryota</taxon>
        <taxon>Metazoa</taxon>
        <taxon>Ecdysozoa</taxon>
        <taxon>Nematoda</taxon>
        <taxon>Chromadorea</taxon>
        <taxon>Rhabditida</taxon>
        <taxon>Rhabditina</taxon>
        <taxon>Rhabditomorpha</taxon>
        <taxon>Strongyloidea</taxon>
        <taxon>Ancylostomatidae</taxon>
        <taxon>Ancylostomatinae</taxon>
        <taxon>Ancylostoma</taxon>
    </lineage>
</organism>
<protein>
    <recommendedName>
        <fullName evidence="6">GATA-type domain-containing protein</fullName>
    </recommendedName>
</protein>
<evidence type="ECO:0000256" key="1">
    <source>
        <dbReference type="ARBA" id="ARBA00023015"/>
    </source>
</evidence>
<dbReference type="AlphaFoldDB" id="A0A016TZM4"/>
<evidence type="ECO:0000313" key="7">
    <source>
        <dbReference type="EMBL" id="EYC07808.1"/>
    </source>
</evidence>
<keyword evidence="2" id="KW-0804">Transcription</keyword>
<comment type="caution">
    <text evidence="7">The sequence shown here is derived from an EMBL/GenBank/DDBJ whole genome shotgun (WGS) entry which is preliminary data.</text>
</comment>
<dbReference type="GO" id="GO:0043565">
    <property type="term" value="F:sequence-specific DNA binding"/>
    <property type="evidence" value="ECO:0007669"/>
    <property type="project" value="InterPro"/>
</dbReference>
<keyword evidence="4" id="KW-0862">Zinc</keyword>
<dbReference type="GO" id="GO:0006355">
    <property type="term" value="P:regulation of DNA-templated transcription"/>
    <property type="evidence" value="ECO:0007669"/>
    <property type="project" value="InterPro"/>
</dbReference>
<evidence type="ECO:0000256" key="5">
    <source>
        <dbReference type="SAM" id="MobiDB-lite"/>
    </source>
</evidence>
<dbReference type="GO" id="GO:0008270">
    <property type="term" value="F:zinc ion binding"/>
    <property type="evidence" value="ECO:0007669"/>
    <property type="project" value="UniProtKB-KW"/>
</dbReference>
<accession>A0A016TZM4</accession>
<name>A0A016TZM4_9BILA</name>
<gene>
    <name evidence="7" type="primary">Acey_s0068.g138</name>
    <name evidence="7" type="ORF">Y032_0068g138</name>
</gene>
<dbReference type="Gene3D" id="3.30.50.10">
    <property type="entry name" value="Erythroid Transcription Factor GATA-1, subunit A"/>
    <property type="match status" value="1"/>
</dbReference>
<sequence>MLQMYQPSTNNCLASIALLPQAIPQLTSNPAIFRCETTSFADIPFSPSRILPHRAAFQGQFGANVVRPRRRSQALTCHENSRCANCNTAKTSLWRRNEHGEVECKKFDLPAFPTERPRKYCCTVGVSGGDSSAASKGTRRDRAARAGIPSGTSNYEVFLIVS</sequence>
<evidence type="ECO:0000256" key="4">
    <source>
        <dbReference type="PROSITE-ProRule" id="PRU00094"/>
    </source>
</evidence>
<keyword evidence="8" id="KW-1185">Reference proteome</keyword>
<feature type="region of interest" description="Disordered" evidence="5">
    <location>
        <begin position="128"/>
        <end position="147"/>
    </location>
</feature>
<evidence type="ECO:0000313" key="8">
    <source>
        <dbReference type="Proteomes" id="UP000024635"/>
    </source>
</evidence>
<evidence type="ECO:0000256" key="3">
    <source>
        <dbReference type="ARBA" id="ARBA00023242"/>
    </source>
</evidence>
<reference evidence="8" key="1">
    <citation type="journal article" date="2015" name="Nat. Genet.">
        <title>The genome and transcriptome of the zoonotic hookworm Ancylostoma ceylanicum identify infection-specific gene families.</title>
        <authorList>
            <person name="Schwarz E.M."/>
            <person name="Hu Y."/>
            <person name="Antoshechkin I."/>
            <person name="Miller M.M."/>
            <person name="Sternberg P.W."/>
            <person name="Aroian R.V."/>
        </authorList>
    </citation>
    <scope>NUCLEOTIDE SEQUENCE</scope>
    <source>
        <strain evidence="8">HY135</strain>
    </source>
</reference>
<dbReference type="EMBL" id="JARK01001404">
    <property type="protein sequence ID" value="EYC07808.1"/>
    <property type="molecule type" value="Genomic_DNA"/>
</dbReference>
<dbReference type="OrthoDB" id="5597699at2759"/>
<dbReference type="SMART" id="SM00401">
    <property type="entry name" value="ZnF_GATA"/>
    <property type="match status" value="1"/>
</dbReference>
<keyword evidence="4" id="KW-0863">Zinc-finger</keyword>
<keyword evidence="4" id="KW-0479">Metal-binding</keyword>
<dbReference type="Proteomes" id="UP000024635">
    <property type="component" value="Unassembled WGS sequence"/>
</dbReference>
<dbReference type="PROSITE" id="PS50114">
    <property type="entry name" value="GATA_ZN_FINGER_2"/>
    <property type="match status" value="1"/>
</dbReference>
<proteinExistence type="predicted"/>
<dbReference type="STRING" id="53326.A0A016TZM4"/>